<keyword evidence="4" id="KW-1133">Transmembrane helix</keyword>
<comment type="caution">
    <text evidence="6">The sequence shown here is derived from an EMBL/GenBank/DDBJ whole genome shotgun (WGS) entry which is preliminary data.</text>
</comment>
<keyword evidence="2" id="KW-0863">Zinc-finger</keyword>
<dbReference type="AlphaFoldDB" id="A0ABC8KR58"/>
<dbReference type="GO" id="GO:0008270">
    <property type="term" value="F:zinc ion binding"/>
    <property type="evidence" value="ECO:0007669"/>
    <property type="project" value="UniProtKB-KW"/>
</dbReference>
<dbReference type="SUPFAM" id="SSF57850">
    <property type="entry name" value="RING/U-box"/>
    <property type="match status" value="1"/>
</dbReference>
<proteinExistence type="predicted"/>
<dbReference type="PROSITE" id="PS51292">
    <property type="entry name" value="ZF_RING_CH"/>
    <property type="match status" value="1"/>
</dbReference>
<accession>A0ABC8KR58</accession>
<dbReference type="PANTHER" id="PTHR46214">
    <property type="entry name" value="ZINC FINGER, RING-CH-TYPE"/>
    <property type="match status" value="1"/>
</dbReference>
<evidence type="ECO:0000313" key="6">
    <source>
        <dbReference type="EMBL" id="CAH8361728.1"/>
    </source>
</evidence>
<keyword evidence="3" id="KW-0862">Zinc</keyword>
<organism evidence="6 7">
    <name type="scientific">Eruca vesicaria subsp. sativa</name>
    <name type="common">Garden rocket</name>
    <name type="synonym">Eruca sativa</name>
    <dbReference type="NCBI Taxonomy" id="29727"/>
    <lineage>
        <taxon>Eukaryota</taxon>
        <taxon>Viridiplantae</taxon>
        <taxon>Streptophyta</taxon>
        <taxon>Embryophyta</taxon>
        <taxon>Tracheophyta</taxon>
        <taxon>Spermatophyta</taxon>
        <taxon>Magnoliopsida</taxon>
        <taxon>eudicotyledons</taxon>
        <taxon>Gunneridae</taxon>
        <taxon>Pentapetalae</taxon>
        <taxon>rosids</taxon>
        <taxon>malvids</taxon>
        <taxon>Brassicales</taxon>
        <taxon>Brassicaceae</taxon>
        <taxon>Brassiceae</taxon>
        <taxon>Eruca</taxon>
    </lineage>
</organism>
<sequence length="173" mass="19261">MSHVDLEQGRIGERRLSFTDGEDVVSCFHSNTYAYYDCDTNEHSRSVSSLSDDSEKGVCRICKLEVGSNGQGLIELGCSCKGDLAFAHRQCAETWFELKGNEVCEICHSDARNVASANETVEAEEVVVVEVEEEGDAAVGEDGESWWQQRMVLIFVITCWVSPFSIYFLAIQN</sequence>
<dbReference type="EMBL" id="CAKOAT010313044">
    <property type="protein sequence ID" value="CAH8361728.1"/>
    <property type="molecule type" value="Genomic_DNA"/>
</dbReference>
<keyword evidence="4" id="KW-0812">Transmembrane</keyword>
<name>A0ABC8KR58_ERUVS</name>
<evidence type="ECO:0000256" key="1">
    <source>
        <dbReference type="ARBA" id="ARBA00022723"/>
    </source>
</evidence>
<keyword evidence="7" id="KW-1185">Reference proteome</keyword>
<evidence type="ECO:0000313" key="7">
    <source>
        <dbReference type="Proteomes" id="UP001642260"/>
    </source>
</evidence>
<reference evidence="6 7" key="1">
    <citation type="submission" date="2022-03" db="EMBL/GenBank/DDBJ databases">
        <authorList>
            <person name="Macdonald S."/>
            <person name="Ahmed S."/>
            <person name="Newling K."/>
        </authorList>
    </citation>
    <scope>NUCLEOTIDE SEQUENCE [LARGE SCALE GENOMIC DNA]</scope>
</reference>
<feature type="transmembrane region" description="Helical" evidence="4">
    <location>
        <begin position="152"/>
        <end position="171"/>
    </location>
</feature>
<keyword evidence="4" id="KW-0472">Membrane</keyword>
<dbReference type="Proteomes" id="UP001642260">
    <property type="component" value="Unassembled WGS sequence"/>
</dbReference>
<dbReference type="Pfam" id="PF12906">
    <property type="entry name" value="RINGv"/>
    <property type="match status" value="1"/>
</dbReference>
<gene>
    <name evidence="6" type="ORF">ERUC_LOCUS27484</name>
</gene>
<dbReference type="Gene3D" id="3.30.40.10">
    <property type="entry name" value="Zinc/RING finger domain, C3HC4 (zinc finger)"/>
    <property type="match status" value="1"/>
</dbReference>
<keyword evidence="1" id="KW-0479">Metal-binding</keyword>
<feature type="domain" description="RING-CH-type" evidence="5">
    <location>
        <begin position="51"/>
        <end position="114"/>
    </location>
</feature>
<evidence type="ECO:0000256" key="4">
    <source>
        <dbReference type="SAM" id="Phobius"/>
    </source>
</evidence>
<evidence type="ECO:0000256" key="3">
    <source>
        <dbReference type="ARBA" id="ARBA00022833"/>
    </source>
</evidence>
<evidence type="ECO:0000256" key="2">
    <source>
        <dbReference type="ARBA" id="ARBA00022771"/>
    </source>
</evidence>
<dbReference type="InterPro" id="IPR011016">
    <property type="entry name" value="Znf_RING-CH"/>
</dbReference>
<dbReference type="PANTHER" id="PTHR46214:SF30">
    <property type="entry name" value="OS01G0850200 PROTEIN"/>
    <property type="match status" value="1"/>
</dbReference>
<dbReference type="InterPro" id="IPR013083">
    <property type="entry name" value="Znf_RING/FYVE/PHD"/>
</dbReference>
<dbReference type="SMART" id="SM00744">
    <property type="entry name" value="RINGv"/>
    <property type="match status" value="1"/>
</dbReference>
<protein>
    <recommendedName>
        <fullName evidence="5">RING-CH-type domain-containing protein</fullName>
    </recommendedName>
</protein>
<evidence type="ECO:0000259" key="5">
    <source>
        <dbReference type="PROSITE" id="PS51292"/>
    </source>
</evidence>